<reference evidence="3 4" key="1">
    <citation type="submission" date="2016-07" db="EMBL/GenBank/DDBJ databases">
        <title>Draft genome of the white-rot fungus Obba rivulosa 3A-2.</title>
        <authorList>
            <consortium name="DOE Joint Genome Institute"/>
            <person name="Miettinen O."/>
            <person name="Riley R."/>
            <person name="Acob R."/>
            <person name="Barry K."/>
            <person name="Cullen D."/>
            <person name="De Vries R."/>
            <person name="Hainaut M."/>
            <person name="Hatakka A."/>
            <person name="Henrissat B."/>
            <person name="Hilden K."/>
            <person name="Kuo R."/>
            <person name="Labutti K."/>
            <person name="Lipzen A."/>
            <person name="Makela M.R."/>
            <person name="Sandor L."/>
            <person name="Spatafora J.W."/>
            <person name="Grigoriev I.V."/>
            <person name="Hibbett D.S."/>
        </authorList>
    </citation>
    <scope>NUCLEOTIDE SEQUENCE [LARGE SCALE GENOMIC DNA]</scope>
    <source>
        <strain evidence="3 4">3A-2</strain>
    </source>
</reference>
<gene>
    <name evidence="3" type="ORF">OBBRIDRAFT_765793</name>
</gene>
<keyword evidence="2" id="KW-0472">Membrane</keyword>
<evidence type="ECO:0000313" key="3">
    <source>
        <dbReference type="EMBL" id="OCH96271.1"/>
    </source>
</evidence>
<evidence type="ECO:0000256" key="1">
    <source>
        <dbReference type="SAM" id="MobiDB-lite"/>
    </source>
</evidence>
<keyword evidence="4" id="KW-1185">Reference proteome</keyword>
<protein>
    <submittedName>
        <fullName evidence="3">Uncharacterized protein</fullName>
    </submittedName>
</protein>
<keyword evidence="2" id="KW-1133">Transmembrane helix</keyword>
<organism evidence="3 4">
    <name type="scientific">Obba rivulosa</name>
    <dbReference type="NCBI Taxonomy" id="1052685"/>
    <lineage>
        <taxon>Eukaryota</taxon>
        <taxon>Fungi</taxon>
        <taxon>Dikarya</taxon>
        <taxon>Basidiomycota</taxon>
        <taxon>Agaricomycotina</taxon>
        <taxon>Agaricomycetes</taxon>
        <taxon>Polyporales</taxon>
        <taxon>Gelatoporiaceae</taxon>
        <taxon>Obba</taxon>
    </lineage>
</organism>
<feature type="transmembrane region" description="Helical" evidence="2">
    <location>
        <begin position="70"/>
        <end position="90"/>
    </location>
</feature>
<dbReference type="OrthoDB" id="3248709at2759"/>
<feature type="compositionally biased region" description="Low complexity" evidence="1">
    <location>
        <begin position="167"/>
        <end position="188"/>
    </location>
</feature>
<keyword evidence="2" id="KW-0812">Transmembrane</keyword>
<name>A0A8E2DV80_9APHY</name>
<feature type="region of interest" description="Disordered" evidence="1">
    <location>
        <begin position="167"/>
        <end position="217"/>
    </location>
</feature>
<sequence length="217" mass="23251">MSQPARSHTPSTVAVDITEWLKPPRSEALARLRTNSLGLITLAILTHLLPLPSPWTALAVVRERISAGSAYYYLCLFELLAVTIMLFNVAQSLYALKYPSPLPPPSPSPAKTAPVSPSPPPRQWRLKGLTPTSSPQRQKAFSYVASPVSTPSRTLNYSIPPSGTPLDASFSSSLSSSVPSTPASPLAAYRGRHGASTGRAFDGSLLSRLRPDSDDED</sequence>
<dbReference type="Proteomes" id="UP000250043">
    <property type="component" value="Unassembled WGS sequence"/>
</dbReference>
<feature type="compositionally biased region" description="Polar residues" evidence="1">
    <location>
        <begin position="130"/>
        <end position="139"/>
    </location>
</feature>
<feature type="transmembrane region" description="Helical" evidence="2">
    <location>
        <begin position="32"/>
        <end position="50"/>
    </location>
</feature>
<evidence type="ECO:0000313" key="4">
    <source>
        <dbReference type="Proteomes" id="UP000250043"/>
    </source>
</evidence>
<proteinExistence type="predicted"/>
<evidence type="ECO:0000256" key="2">
    <source>
        <dbReference type="SAM" id="Phobius"/>
    </source>
</evidence>
<accession>A0A8E2DV80</accession>
<dbReference type="AlphaFoldDB" id="A0A8E2DV80"/>
<dbReference type="EMBL" id="KV722331">
    <property type="protein sequence ID" value="OCH96271.1"/>
    <property type="molecule type" value="Genomic_DNA"/>
</dbReference>
<feature type="region of interest" description="Disordered" evidence="1">
    <location>
        <begin position="105"/>
        <end position="140"/>
    </location>
</feature>